<proteinExistence type="predicted"/>
<dbReference type="AlphaFoldDB" id="A0AAV0QN40"/>
<evidence type="ECO:0000313" key="2">
    <source>
        <dbReference type="Proteomes" id="UP001154282"/>
    </source>
</evidence>
<protein>
    <submittedName>
        <fullName evidence="1">Uncharacterized protein</fullName>
    </submittedName>
</protein>
<feature type="non-terminal residue" evidence="1">
    <location>
        <position position="58"/>
    </location>
</feature>
<comment type="caution">
    <text evidence="1">The sequence shown here is derived from an EMBL/GenBank/DDBJ whole genome shotgun (WGS) entry which is preliminary data.</text>
</comment>
<reference evidence="1" key="1">
    <citation type="submission" date="2022-08" db="EMBL/GenBank/DDBJ databases">
        <authorList>
            <person name="Gutierrez-Valencia J."/>
        </authorList>
    </citation>
    <scope>NUCLEOTIDE SEQUENCE</scope>
</reference>
<keyword evidence="2" id="KW-1185">Reference proteome</keyword>
<organism evidence="1 2">
    <name type="scientific">Linum tenue</name>
    <dbReference type="NCBI Taxonomy" id="586396"/>
    <lineage>
        <taxon>Eukaryota</taxon>
        <taxon>Viridiplantae</taxon>
        <taxon>Streptophyta</taxon>
        <taxon>Embryophyta</taxon>
        <taxon>Tracheophyta</taxon>
        <taxon>Spermatophyta</taxon>
        <taxon>Magnoliopsida</taxon>
        <taxon>eudicotyledons</taxon>
        <taxon>Gunneridae</taxon>
        <taxon>Pentapetalae</taxon>
        <taxon>rosids</taxon>
        <taxon>fabids</taxon>
        <taxon>Malpighiales</taxon>
        <taxon>Linaceae</taxon>
        <taxon>Linum</taxon>
    </lineage>
</organism>
<name>A0AAV0QN40_9ROSI</name>
<dbReference type="EMBL" id="CAMGYJ010000010">
    <property type="protein sequence ID" value="CAI0546574.1"/>
    <property type="molecule type" value="Genomic_DNA"/>
</dbReference>
<evidence type="ECO:0000313" key="1">
    <source>
        <dbReference type="EMBL" id="CAI0546574.1"/>
    </source>
</evidence>
<gene>
    <name evidence="1" type="ORF">LITE_LOCUS44023</name>
</gene>
<sequence>MADSGNLNTFSLRILAGAPESVLGLVSGSGGERSSLTRVLRALVRSRNGGTEMELDPL</sequence>
<dbReference type="Proteomes" id="UP001154282">
    <property type="component" value="Unassembled WGS sequence"/>
</dbReference>
<accession>A0AAV0QN40</accession>